<dbReference type="SMART" id="SM00387">
    <property type="entry name" value="HATPase_c"/>
    <property type="match status" value="1"/>
</dbReference>
<keyword evidence="5 9" id="KW-0418">Kinase</keyword>
<dbReference type="SUPFAM" id="SSF55874">
    <property type="entry name" value="ATPase domain of HSP90 chaperone/DNA topoisomerase II/histidine kinase"/>
    <property type="match status" value="1"/>
</dbReference>
<evidence type="ECO:0000256" key="1">
    <source>
        <dbReference type="ARBA" id="ARBA00000085"/>
    </source>
</evidence>
<dbReference type="PANTHER" id="PTHR43711">
    <property type="entry name" value="TWO-COMPONENT HISTIDINE KINASE"/>
    <property type="match status" value="1"/>
</dbReference>
<evidence type="ECO:0000313" key="10">
    <source>
        <dbReference type="Proteomes" id="UP000298631"/>
    </source>
</evidence>
<feature type="transmembrane region" description="Helical" evidence="7">
    <location>
        <begin position="138"/>
        <end position="157"/>
    </location>
</feature>
<dbReference type="SUPFAM" id="SSF47384">
    <property type="entry name" value="Homodimeric domain of signal transducing histidine kinase"/>
    <property type="match status" value="1"/>
</dbReference>
<proteinExistence type="predicted"/>
<dbReference type="Pfam" id="PF00512">
    <property type="entry name" value="HisKA"/>
    <property type="match status" value="1"/>
</dbReference>
<dbReference type="PANTHER" id="PTHR43711:SF26">
    <property type="entry name" value="SENSOR HISTIDINE KINASE RCSC"/>
    <property type="match status" value="1"/>
</dbReference>
<dbReference type="CDD" id="cd16922">
    <property type="entry name" value="HATPase_EvgS-ArcB-TorS-like"/>
    <property type="match status" value="1"/>
</dbReference>
<dbReference type="Pfam" id="PF02518">
    <property type="entry name" value="HATPase_c"/>
    <property type="match status" value="1"/>
</dbReference>
<feature type="transmembrane region" description="Helical" evidence="7">
    <location>
        <begin position="89"/>
        <end position="108"/>
    </location>
</feature>
<geneLocation type="plasmid" evidence="9 10">
    <name>unnamed1</name>
</geneLocation>
<evidence type="ECO:0000256" key="3">
    <source>
        <dbReference type="ARBA" id="ARBA00022553"/>
    </source>
</evidence>
<evidence type="ECO:0000259" key="8">
    <source>
        <dbReference type="PROSITE" id="PS50109"/>
    </source>
</evidence>
<dbReference type="Proteomes" id="UP000298631">
    <property type="component" value="Plasmid unnamed1"/>
</dbReference>
<organism evidence="9 10">
    <name type="scientific">Pseudorhodobacter turbinis</name>
    <dbReference type="NCBI Taxonomy" id="2500533"/>
    <lineage>
        <taxon>Bacteria</taxon>
        <taxon>Pseudomonadati</taxon>
        <taxon>Pseudomonadota</taxon>
        <taxon>Alphaproteobacteria</taxon>
        <taxon>Rhodobacterales</taxon>
        <taxon>Paracoccaceae</taxon>
        <taxon>Pseudorhodobacter</taxon>
    </lineage>
</organism>
<feature type="domain" description="Histidine kinase" evidence="8">
    <location>
        <begin position="235"/>
        <end position="459"/>
    </location>
</feature>
<dbReference type="SMART" id="SM00388">
    <property type="entry name" value="HisKA"/>
    <property type="match status" value="1"/>
</dbReference>
<dbReference type="EMBL" id="CP039965">
    <property type="protein sequence ID" value="QCO57351.1"/>
    <property type="molecule type" value="Genomic_DNA"/>
</dbReference>
<dbReference type="KEGG" id="pseb:EOK75_16615"/>
<keyword evidence="3" id="KW-0597">Phosphoprotein</keyword>
<comment type="catalytic activity">
    <reaction evidence="1">
        <text>ATP + protein L-histidine = ADP + protein N-phospho-L-histidine.</text>
        <dbReference type="EC" id="2.7.13.3"/>
    </reaction>
</comment>
<dbReference type="InterPro" id="IPR050736">
    <property type="entry name" value="Sensor_HK_Regulatory"/>
</dbReference>
<dbReference type="InterPro" id="IPR036890">
    <property type="entry name" value="HATPase_C_sf"/>
</dbReference>
<dbReference type="GO" id="GO:0000155">
    <property type="term" value="F:phosphorelay sensor kinase activity"/>
    <property type="evidence" value="ECO:0007669"/>
    <property type="project" value="InterPro"/>
</dbReference>
<feature type="transmembrane region" description="Helical" evidence="7">
    <location>
        <begin position="169"/>
        <end position="191"/>
    </location>
</feature>
<dbReference type="InterPro" id="IPR003661">
    <property type="entry name" value="HisK_dim/P_dom"/>
</dbReference>
<gene>
    <name evidence="9" type="ORF">EOK75_16615</name>
</gene>
<dbReference type="PRINTS" id="PR00344">
    <property type="entry name" value="BCTRLSENSOR"/>
</dbReference>
<dbReference type="InterPro" id="IPR004358">
    <property type="entry name" value="Sig_transdc_His_kin-like_C"/>
</dbReference>
<dbReference type="InterPro" id="IPR005467">
    <property type="entry name" value="His_kinase_dom"/>
</dbReference>
<feature type="transmembrane region" description="Helical" evidence="7">
    <location>
        <begin position="37"/>
        <end position="58"/>
    </location>
</feature>
<dbReference type="EC" id="2.7.13.3" evidence="2"/>
<name>A0A4P8EJJ0_9RHOB</name>
<protein>
    <recommendedName>
        <fullName evidence="2">histidine kinase</fullName>
        <ecNumber evidence="2">2.7.13.3</ecNumber>
    </recommendedName>
</protein>
<keyword evidence="7" id="KW-1133">Transmembrane helix</keyword>
<evidence type="ECO:0000256" key="6">
    <source>
        <dbReference type="ARBA" id="ARBA00023012"/>
    </source>
</evidence>
<dbReference type="AlphaFoldDB" id="A0A4P8EJJ0"/>
<evidence type="ECO:0000256" key="2">
    <source>
        <dbReference type="ARBA" id="ARBA00012438"/>
    </source>
</evidence>
<evidence type="ECO:0000256" key="7">
    <source>
        <dbReference type="SAM" id="Phobius"/>
    </source>
</evidence>
<dbReference type="Gene3D" id="1.10.287.130">
    <property type="match status" value="1"/>
</dbReference>
<keyword evidence="10" id="KW-1185">Reference proteome</keyword>
<evidence type="ECO:0000256" key="5">
    <source>
        <dbReference type="ARBA" id="ARBA00022777"/>
    </source>
</evidence>
<keyword evidence="7" id="KW-0812">Transmembrane</keyword>
<evidence type="ECO:0000256" key="4">
    <source>
        <dbReference type="ARBA" id="ARBA00022679"/>
    </source>
</evidence>
<dbReference type="CDD" id="cd00082">
    <property type="entry name" value="HisKA"/>
    <property type="match status" value="1"/>
</dbReference>
<dbReference type="OrthoDB" id="9801651at2"/>
<keyword evidence="4" id="KW-0808">Transferase</keyword>
<accession>A0A4P8EJJ0</accession>
<dbReference type="Gene3D" id="3.30.565.10">
    <property type="entry name" value="Histidine kinase-like ATPase, C-terminal domain"/>
    <property type="match status" value="1"/>
</dbReference>
<keyword evidence="7" id="KW-0472">Membrane</keyword>
<reference evidence="9 10" key="1">
    <citation type="submission" date="2019-05" db="EMBL/GenBank/DDBJ databases">
        <title>Pseudorhodobacter turbinis sp. nov., isolated from the gut of the Korean turban shell.</title>
        <authorList>
            <person name="Jeong Y.-S."/>
            <person name="Kang W.-R."/>
            <person name="Bae J.-W."/>
        </authorList>
    </citation>
    <scope>NUCLEOTIDE SEQUENCE [LARGE SCALE GENOMIC DNA]</scope>
    <source>
        <strain evidence="9 10">S12M18</strain>
        <plasmid evidence="9 10">unnamed1</plasmid>
    </source>
</reference>
<sequence length="474" mass="51556">MGITKAELMTMNTKIIDWFIPEAIRQRRTAREMARTFVFTHLFGPLIAQPMCIYLFIASPQGKVGLFVLAASICSFWALPFVLRATGDIALVALISFQGLAMTSLYGAYHYGGFSSPFMPWLAVSLLLGIFYLSKRIWLVLALFALDVGVFLALAAVRPFPERISTESLAIMGWLSIGAATLYMTWMALYYSSVVGLRSELEVEAVRGRALSTELERARAAAEEHGRARAQFFAKMNHELRTPLNSIIGYSEILLDELQDSPEANTGCAQDVLRINTAGKHLLSLVAKVLDGDAPDPEAIVVNPALVRIGTLCDEAIASTLPLIEKNGNRLIVDCPQADRHIQTDAKMLRQIIINLLGNAGKFTSEGEVTLKIFVEVGPHDDHLQVVVQDTGIGISADRIASIFEDYRQGGPSVRTAFGGTGLGLALSRVLCLSLGGQISVLSEPGQGSTFTMTVPASLSLEEETKRQGYSEAN</sequence>
<dbReference type="InterPro" id="IPR036097">
    <property type="entry name" value="HisK_dim/P_sf"/>
</dbReference>
<keyword evidence="6" id="KW-0902">Two-component regulatory system</keyword>
<dbReference type="InterPro" id="IPR003594">
    <property type="entry name" value="HATPase_dom"/>
</dbReference>
<keyword evidence="9" id="KW-0614">Plasmid</keyword>
<feature type="transmembrane region" description="Helical" evidence="7">
    <location>
        <begin position="64"/>
        <end position="82"/>
    </location>
</feature>
<dbReference type="PROSITE" id="PS50109">
    <property type="entry name" value="HIS_KIN"/>
    <property type="match status" value="1"/>
</dbReference>
<evidence type="ECO:0000313" key="9">
    <source>
        <dbReference type="EMBL" id="QCO57351.1"/>
    </source>
</evidence>